<organism evidence="1 2">
    <name type="scientific">Flavisolibacter tropicus</name>
    <dbReference type="NCBI Taxonomy" id="1492898"/>
    <lineage>
        <taxon>Bacteria</taxon>
        <taxon>Pseudomonadati</taxon>
        <taxon>Bacteroidota</taxon>
        <taxon>Chitinophagia</taxon>
        <taxon>Chitinophagales</taxon>
        <taxon>Chitinophagaceae</taxon>
        <taxon>Flavisolibacter</taxon>
    </lineage>
</organism>
<dbReference type="Proteomes" id="UP000077177">
    <property type="component" value="Chromosome"/>
</dbReference>
<dbReference type="OrthoDB" id="2041081at2"/>
<reference evidence="2" key="1">
    <citation type="submission" date="2015-01" db="EMBL/GenBank/DDBJ databases">
        <title>Flavisolibacter sp./LCS9/ whole genome sequencing.</title>
        <authorList>
            <person name="Kim M.K."/>
            <person name="Srinivasan S."/>
            <person name="Lee J.-J."/>
        </authorList>
    </citation>
    <scope>NUCLEOTIDE SEQUENCE [LARGE SCALE GENOMIC DNA]</scope>
    <source>
        <strain evidence="2">LCS9</strain>
    </source>
</reference>
<accession>A0A172TVW3</accession>
<evidence type="ECO:0000313" key="2">
    <source>
        <dbReference type="Proteomes" id="UP000077177"/>
    </source>
</evidence>
<proteinExistence type="predicted"/>
<dbReference type="RefSeq" id="WP_066404416.1">
    <property type="nucleotide sequence ID" value="NZ_CP011390.1"/>
</dbReference>
<sequence>METVIENEVSFTSDIEGKIENTSLPTSKPLLPLFELISNGIHAIEELKNNKRGVIRITLKRQGKKETLASISNFDQYPIIGFKVEDSGIGFNKHNYKHFLKSDTTNKKSKGGKGNGRFVCLKAFKSVSYESFYKEGETFVQRSFEMKPKEPGIFDLKVSPYNGKNGAGTIAYLNDFIERYSSKCPKSASEICLEIINHFKLYYLLDAIPKISLEDYGTIYDLDEIYETTFKTDILQDFVEFKKKVFNLYIVKSREEKANICNLCGHNRVVTSRKVSDYIPDFPQKVEEDNLSYSLAVYVTGEYLDTNVNKERLSFNFPERKEDDGAEELITSEDIFERVTQKIEELFSDVLSENRERKIKKIEEHIKNKAPEFRFLLKHCLDKLKRLEPDLSEEKLNIELYKIKANEVIKLKVLSNNILTGSNIENVEDYIARYNKYIEKENDIAKSDLANYIVQRKAIIDHLGNLLKKKDEKKYEWENAIHKLFFPMRTTSDDINYDDQNLWLIDDRFNYHLYLSSDKPLSSNDVLDELDSTKRADLLIFNKAIAFADNHLNIGSITIVEFKRPMRNDYKPDDPEKNPIDQVLEYIELIKDGNVVTYEGRPIKVPANLPFYAYIVSDDTSKLEVLLRRHDFTKTPDGLGYFCFKKELNAYLELITFNKLLKDAQERNKILFDKLCI</sequence>
<dbReference type="SUPFAM" id="SSF55874">
    <property type="entry name" value="ATPase domain of HSP90 chaperone/DNA topoisomerase II/histidine kinase"/>
    <property type="match status" value="1"/>
</dbReference>
<dbReference type="AlphaFoldDB" id="A0A172TVW3"/>
<reference evidence="1 2" key="2">
    <citation type="journal article" date="2016" name="Int. J. Syst. Evol. Microbiol.">
        <title>Flavisolibacter tropicus sp. nov., isolated from tropical soil.</title>
        <authorList>
            <person name="Lee J.J."/>
            <person name="Kang M.S."/>
            <person name="Kim G.S."/>
            <person name="Lee C.S."/>
            <person name="Lim S."/>
            <person name="Lee J."/>
            <person name="Roh S.H."/>
            <person name="Kang H."/>
            <person name="Ha J.M."/>
            <person name="Bae S."/>
            <person name="Jung H.Y."/>
            <person name="Kim M.K."/>
        </authorList>
    </citation>
    <scope>NUCLEOTIDE SEQUENCE [LARGE SCALE GENOMIC DNA]</scope>
    <source>
        <strain evidence="1 2">LCS9</strain>
    </source>
</reference>
<dbReference type="KEGG" id="fla:SY85_10890"/>
<dbReference type="InterPro" id="IPR036890">
    <property type="entry name" value="HATPase_C_sf"/>
</dbReference>
<dbReference type="STRING" id="1492898.SY85_10890"/>
<evidence type="ECO:0008006" key="3">
    <source>
        <dbReference type="Google" id="ProtNLM"/>
    </source>
</evidence>
<gene>
    <name evidence="1" type="ORF">SY85_10890</name>
</gene>
<dbReference type="EMBL" id="CP011390">
    <property type="protein sequence ID" value="ANE50933.1"/>
    <property type="molecule type" value="Genomic_DNA"/>
</dbReference>
<protein>
    <recommendedName>
        <fullName evidence="3">ATP-binding protein</fullName>
    </recommendedName>
</protein>
<name>A0A172TVW3_9BACT</name>
<keyword evidence="2" id="KW-1185">Reference proteome</keyword>
<dbReference type="PATRIC" id="fig|1492898.3.peg.2351"/>
<dbReference type="Gene3D" id="3.30.565.10">
    <property type="entry name" value="Histidine kinase-like ATPase, C-terminal domain"/>
    <property type="match status" value="1"/>
</dbReference>
<evidence type="ECO:0000313" key="1">
    <source>
        <dbReference type="EMBL" id="ANE50933.1"/>
    </source>
</evidence>